<dbReference type="Gene3D" id="3.40.50.11320">
    <property type="match status" value="1"/>
</dbReference>
<comment type="caution">
    <text evidence="2">The sequence shown here is derived from an EMBL/GenBank/DDBJ whole genome shotgun (WGS) entry which is preliminary data.</text>
</comment>
<organism evidence="2 3">
    <name type="scientific">Thalictrum thalictroides</name>
    <name type="common">Rue-anemone</name>
    <name type="synonym">Anemone thalictroides</name>
    <dbReference type="NCBI Taxonomy" id="46969"/>
    <lineage>
        <taxon>Eukaryota</taxon>
        <taxon>Viridiplantae</taxon>
        <taxon>Streptophyta</taxon>
        <taxon>Embryophyta</taxon>
        <taxon>Tracheophyta</taxon>
        <taxon>Spermatophyta</taxon>
        <taxon>Magnoliopsida</taxon>
        <taxon>Ranunculales</taxon>
        <taxon>Ranunculaceae</taxon>
        <taxon>Thalictroideae</taxon>
        <taxon>Thalictrum</taxon>
    </lineage>
</organism>
<dbReference type="GO" id="GO:0006508">
    <property type="term" value="P:proteolysis"/>
    <property type="evidence" value="ECO:0007669"/>
    <property type="project" value="InterPro"/>
</dbReference>
<dbReference type="GO" id="GO:0004185">
    <property type="term" value="F:serine-type carboxypeptidase activity"/>
    <property type="evidence" value="ECO:0007669"/>
    <property type="project" value="InterPro"/>
</dbReference>
<reference evidence="2 3" key="1">
    <citation type="submission" date="2020-06" db="EMBL/GenBank/DDBJ databases">
        <title>Transcriptomic and genomic resources for Thalictrum thalictroides and T. hernandezii: Facilitating candidate gene discovery in an emerging model plant lineage.</title>
        <authorList>
            <person name="Arias T."/>
            <person name="Riano-Pachon D.M."/>
            <person name="Di Stilio V.S."/>
        </authorList>
    </citation>
    <scope>NUCLEOTIDE SEQUENCE [LARGE SCALE GENOMIC DNA]</scope>
    <source>
        <strain evidence="3">cv. WT478/WT964</strain>
        <tissue evidence="2">Leaves</tissue>
    </source>
</reference>
<dbReference type="OrthoDB" id="1912352at2759"/>
<feature type="non-terminal residue" evidence="2">
    <location>
        <position position="79"/>
    </location>
</feature>
<keyword evidence="2" id="KW-0121">Carboxypeptidase</keyword>
<dbReference type="SUPFAM" id="SSF53474">
    <property type="entry name" value="alpha/beta-Hydrolases"/>
    <property type="match status" value="1"/>
</dbReference>
<dbReference type="Proteomes" id="UP000554482">
    <property type="component" value="Unassembled WGS sequence"/>
</dbReference>
<dbReference type="Pfam" id="PF00450">
    <property type="entry name" value="Peptidase_S10"/>
    <property type="match status" value="1"/>
</dbReference>
<evidence type="ECO:0000313" key="2">
    <source>
        <dbReference type="EMBL" id="KAF5200364.1"/>
    </source>
</evidence>
<protein>
    <submittedName>
        <fullName evidence="2">Serine carboxypeptidase-like</fullName>
    </submittedName>
</protein>
<keyword evidence="2" id="KW-0645">Protease</keyword>
<keyword evidence="2" id="KW-0378">Hydrolase</keyword>
<gene>
    <name evidence="2" type="ORF">FRX31_010049</name>
</gene>
<accession>A0A7J6WSK6</accession>
<evidence type="ECO:0000313" key="3">
    <source>
        <dbReference type="Proteomes" id="UP000554482"/>
    </source>
</evidence>
<proteinExistence type="inferred from homology"/>
<evidence type="ECO:0000256" key="1">
    <source>
        <dbReference type="ARBA" id="ARBA00009431"/>
    </source>
</evidence>
<dbReference type="EMBL" id="JABWDY010010830">
    <property type="protein sequence ID" value="KAF5200364.1"/>
    <property type="molecule type" value="Genomic_DNA"/>
</dbReference>
<comment type="similarity">
    <text evidence="1">Belongs to the peptidase S10 family.</text>
</comment>
<dbReference type="AlphaFoldDB" id="A0A7J6WSK6"/>
<name>A0A7J6WSK6_THATH</name>
<dbReference type="InterPro" id="IPR029058">
    <property type="entry name" value="AB_hydrolase_fold"/>
</dbReference>
<sequence length="79" mass="9147">GDHDMIVPFLSTEAWIKSLNYSISDEWRPWIVDGEVGGYTRTYTNNMTFATIKGGGHIPQDNLPKECFAMFKRWLSYEL</sequence>
<dbReference type="InterPro" id="IPR001563">
    <property type="entry name" value="Peptidase_S10"/>
</dbReference>
<keyword evidence="3" id="KW-1185">Reference proteome</keyword>